<name>K8DZ12_9FIRM</name>
<sequence>MHKKFLLLLLVMLSYPLLPVYAATAPELDGKLLAGGEPVIIEGRLMLPIRPVFEELGYTLTGDWETGIVLAQKKHQQIEIRLWEPGLTVNGKEKSLAAAPQVIMGKTFLSAQDLVELLDLQNPRPDGSDRLVLFSKPQLTGEGVIRHLLAADRQMMRAEYYNNQGFLTQHNIAPSPQLVTKDDLINLLGRHWSRQLIESLWTAGSRNGRYIGFYTEGSTPLLYSKELAVIELTDTGAKVEAKLPLWWEDNMTEFEVRVYTLHRDKEGNLLITDVRNK</sequence>
<dbReference type="STRING" id="1121428.DESHY_160234"/>
<feature type="signal peptide" evidence="1">
    <location>
        <begin position="1"/>
        <end position="22"/>
    </location>
</feature>
<dbReference type="OrthoDB" id="1786269at2"/>
<reference evidence="3 4" key="1">
    <citation type="journal article" date="2013" name="Genome Announc.">
        <title>Genome Sequence of the Sulfate-Reducing Bacterium Desulfotomaculum hydrothermale Lam5(T).</title>
        <authorList>
            <person name="Amin O."/>
            <person name="Fardeau M.L."/>
            <person name="Valette O."/>
            <person name="Hirschler-Rea A."/>
            <person name="Barbe V."/>
            <person name="Medigue C."/>
            <person name="Vacherie B."/>
            <person name="Ollivier B."/>
            <person name="Bertin P.N."/>
            <person name="Dolla A."/>
        </authorList>
    </citation>
    <scope>NUCLEOTIDE SEQUENCE [LARGE SCALE GENOMIC DNA]</scope>
    <source>
        <strain evidence="4">Lam5 / DSM 18033</strain>
    </source>
</reference>
<keyword evidence="4" id="KW-1185">Reference proteome</keyword>
<keyword evidence="1" id="KW-0732">Signal</keyword>
<evidence type="ECO:0000313" key="4">
    <source>
        <dbReference type="Proteomes" id="UP000009315"/>
    </source>
</evidence>
<evidence type="ECO:0000259" key="2">
    <source>
        <dbReference type="Pfam" id="PF07833"/>
    </source>
</evidence>
<accession>K8DZ12</accession>
<dbReference type="Pfam" id="PF07833">
    <property type="entry name" value="Cu_amine_oxidN1"/>
    <property type="match status" value="1"/>
</dbReference>
<dbReference type="SUPFAM" id="SSF55383">
    <property type="entry name" value="Copper amine oxidase, domain N"/>
    <property type="match status" value="1"/>
</dbReference>
<dbReference type="EMBL" id="CAOS01000008">
    <property type="protein sequence ID" value="CCO08110.1"/>
    <property type="molecule type" value="Genomic_DNA"/>
</dbReference>
<comment type="caution">
    <text evidence="3">The sequence shown here is derived from an EMBL/GenBank/DDBJ whole genome shotgun (WGS) entry which is preliminary data.</text>
</comment>
<evidence type="ECO:0000256" key="1">
    <source>
        <dbReference type="SAM" id="SignalP"/>
    </source>
</evidence>
<organism evidence="3 4">
    <name type="scientific">Desulforamulus hydrothermalis Lam5 = DSM 18033</name>
    <dbReference type="NCBI Taxonomy" id="1121428"/>
    <lineage>
        <taxon>Bacteria</taxon>
        <taxon>Bacillati</taxon>
        <taxon>Bacillota</taxon>
        <taxon>Clostridia</taxon>
        <taxon>Eubacteriales</taxon>
        <taxon>Peptococcaceae</taxon>
        <taxon>Desulforamulus</taxon>
    </lineage>
</organism>
<dbReference type="AlphaFoldDB" id="K8DZ12"/>
<proteinExistence type="predicted"/>
<feature type="domain" description="Copper amine oxidase-like N-terminal" evidence="2">
    <location>
        <begin position="36"/>
        <end position="119"/>
    </location>
</feature>
<dbReference type="InterPro" id="IPR036582">
    <property type="entry name" value="Mao_N_sf"/>
</dbReference>
<protein>
    <recommendedName>
        <fullName evidence="2">Copper amine oxidase-like N-terminal domain-containing protein</fullName>
    </recommendedName>
</protein>
<gene>
    <name evidence="3" type="ORF">DESHY_160234</name>
</gene>
<dbReference type="RefSeq" id="WP_008411336.1">
    <property type="nucleotide sequence ID" value="NZ_CAOS01000008.1"/>
</dbReference>
<dbReference type="Proteomes" id="UP000009315">
    <property type="component" value="Unassembled WGS sequence"/>
</dbReference>
<dbReference type="InterPro" id="IPR012854">
    <property type="entry name" value="Cu_amine_oxidase-like_N"/>
</dbReference>
<feature type="chain" id="PRO_5010208590" description="Copper amine oxidase-like N-terminal domain-containing protein" evidence="1">
    <location>
        <begin position="23"/>
        <end position="277"/>
    </location>
</feature>
<dbReference type="Gene3D" id="3.30.457.10">
    <property type="entry name" value="Copper amine oxidase-like, N-terminal domain"/>
    <property type="match status" value="1"/>
</dbReference>
<evidence type="ECO:0000313" key="3">
    <source>
        <dbReference type="EMBL" id="CCO08110.1"/>
    </source>
</evidence>